<evidence type="ECO:0008006" key="3">
    <source>
        <dbReference type="Google" id="ProtNLM"/>
    </source>
</evidence>
<dbReference type="EMBL" id="JAVHJO010000009">
    <property type="protein sequence ID" value="KAK6537254.1"/>
    <property type="molecule type" value="Genomic_DNA"/>
</dbReference>
<comment type="caution">
    <text evidence="1">The sequence shown here is derived from an EMBL/GenBank/DDBJ whole genome shotgun (WGS) entry which is preliminary data.</text>
</comment>
<dbReference type="Proteomes" id="UP001365542">
    <property type="component" value="Unassembled WGS sequence"/>
</dbReference>
<evidence type="ECO:0000313" key="2">
    <source>
        <dbReference type="Proteomes" id="UP001365542"/>
    </source>
</evidence>
<evidence type="ECO:0000313" key="1">
    <source>
        <dbReference type="EMBL" id="KAK6537254.1"/>
    </source>
</evidence>
<dbReference type="AlphaFoldDB" id="A0AAV9X7V8"/>
<keyword evidence="2" id="KW-1185">Reference proteome</keyword>
<gene>
    <name evidence="1" type="ORF">TWF694_011448</name>
</gene>
<protein>
    <recommendedName>
        <fullName evidence="3">4Fe-4S ferredoxin-type domain-containing protein</fullName>
    </recommendedName>
</protein>
<proteinExistence type="predicted"/>
<reference evidence="1 2" key="1">
    <citation type="submission" date="2019-10" db="EMBL/GenBank/DDBJ databases">
        <authorList>
            <person name="Palmer J.M."/>
        </authorList>
    </citation>
    <scope>NUCLEOTIDE SEQUENCE [LARGE SCALE GENOMIC DNA]</scope>
    <source>
        <strain evidence="1 2">TWF694</strain>
    </source>
</reference>
<name>A0AAV9X7V8_9PEZI</name>
<sequence length="416" mass="45536">MNTPGLDDTGRLPDLKGLMKEIREEERLFTEKVYRIGFEEDLSKFSEQTSIQISNYVIGYTAATITVPAHHYIHVMCQKPLPSDFSGLPGWAKGESGNYVIYTPFGARPDDSPPIEVFLEVAGQIEPQAIVGCCFGTQTGLITQGLVIRANDDSRWCLNVGHIFNKMLSTAADNMVTFCPPSAPPNPATPDILPDCAFCLQDQCQKLCLVIPKDKRISIATGETDIITLNPWGGNTDTFDFGAYKVLDLPTIGLNALSVSSVLKDTATLNALQSANQYAYDEVAGKDTGLIDVAQLVCSVNFVKALGAYRKNGLFIFKKGIGSGWSFAQVKICHENGIFATPLGKEPTMGDCGAIWFLIDPIKRLAVPLGYHAASMSLADGSKFVYLVPYITIITEVEKRDDFSSSQFLHLESYDW</sequence>
<accession>A0AAV9X7V8</accession>
<organism evidence="1 2">
    <name type="scientific">Orbilia ellipsospora</name>
    <dbReference type="NCBI Taxonomy" id="2528407"/>
    <lineage>
        <taxon>Eukaryota</taxon>
        <taxon>Fungi</taxon>
        <taxon>Dikarya</taxon>
        <taxon>Ascomycota</taxon>
        <taxon>Pezizomycotina</taxon>
        <taxon>Orbiliomycetes</taxon>
        <taxon>Orbiliales</taxon>
        <taxon>Orbiliaceae</taxon>
        <taxon>Orbilia</taxon>
    </lineage>
</organism>